<protein>
    <submittedName>
        <fullName evidence="3">TlpA family protein disulfide reductase</fullName>
    </submittedName>
</protein>
<evidence type="ECO:0000313" key="4">
    <source>
        <dbReference type="Proteomes" id="UP000318010"/>
    </source>
</evidence>
<dbReference type="EMBL" id="VOEI01000004">
    <property type="protein sequence ID" value="TWR25606.1"/>
    <property type="molecule type" value="Genomic_DNA"/>
</dbReference>
<dbReference type="PANTHER" id="PTHR42852">
    <property type="entry name" value="THIOL:DISULFIDE INTERCHANGE PROTEIN DSBE"/>
    <property type="match status" value="1"/>
</dbReference>
<proteinExistence type="predicted"/>
<name>A0A563U2P0_9SPHI</name>
<evidence type="ECO:0000259" key="2">
    <source>
        <dbReference type="PROSITE" id="PS51352"/>
    </source>
</evidence>
<dbReference type="GO" id="GO:0016491">
    <property type="term" value="F:oxidoreductase activity"/>
    <property type="evidence" value="ECO:0007669"/>
    <property type="project" value="InterPro"/>
</dbReference>
<dbReference type="InterPro" id="IPR050553">
    <property type="entry name" value="Thioredoxin_ResA/DsbE_sf"/>
</dbReference>
<evidence type="ECO:0000313" key="3">
    <source>
        <dbReference type="EMBL" id="TWR25606.1"/>
    </source>
</evidence>
<dbReference type="Gene3D" id="3.40.30.10">
    <property type="entry name" value="Glutaredoxin"/>
    <property type="match status" value="1"/>
</dbReference>
<dbReference type="PANTHER" id="PTHR42852:SF17">
    <property type="entry name" value="THIOREDOXIN-LIKE PROTEIN HI_1115"/>
    <property type="match status" value="1"/>
</dbReference>
<dbReference type="SUPFAM" id="SSF52833">
    <property type="entry name" value="Thioredoxin-like"/>
    <property type="match status" value="1"/>
</dbReference>
<keyword evidence="1" id="KW-1133">Transmembrane helix</keyword>
<dbReference type="PROSITE" id="PS51352">
    <property type="entry name" value="THIOREDOXIN_2"/>
    <property type="match status" value="1"/>
</dbReference>
<accession>A0A563U2P0</accession>
<comment type="caution">
    <text evidence="3">The sequence shown here is derived from an EMBL/GenBank/DDBJ whole genome shotgun (WGS) entry which is preliminary data.</text>
</comment>
<organism evidence="3 4">
    <name type="scientific">Mucilaginibacter achroorhodeus</name>
    <dbReference type="NCBI Taxonomy" id="2599294"/>
    <lineage>
        <taxon>Bacteria</taxon>
        <taxon>Pseudomonadati</taxon>
        <taxon>Bacteroidota</taxon>
        <taxon>Sphingobacteriia</taxon>
        <taxon>Sphingobacteriales</taxon>
        <taxon>Sphingobacteriaceae</taxon>
        <taxon>Mucilaginibacter</taxon>
    </lineage>
</organism>
<gene>
    <name evidence="3" type="ORF">FPZ42_13510</name>
</gene>
<keyword evidence="1" id="KW-0472">Membrane</keyword>
<dbReference type="InterPro" id="IPR036249">
    <property type="entry name" value="Thioredoxin-like_sf"/>
</dbReference>
<dbReference type="RefSeq" id="WP_146272171.1">
    <property type="nucleotide sequence ID" value="NZ_VOEI01000004.1"/>
</dbReference>
<dbReference type="Proteomes" id="UP000318010">
    <property type="component" value="Unassembled WGS sequence"/>
</dbReference>
<evidence type="ECO:0000256" key="1">
    <source>
        <dbReference type="SAM" id="Phobius"/>
    </source>
</evidence>
<sequence length="191" mass="21354">MEKKKSVKYLYNAIFASLLLAILFVPPVKILVIRGLMKIGLFSPDIKQTGNTAGLPAISIEYPDGRKRELTDFKGKVIFINFWATWCPPCIAEMPAIDQLHEQLKADTNIIFLMIDADHNFGKSIPFIQKHGYGLPLAQANSYVPDNILGSALPTTVVFDKTGKMVFRHEGMADYSDDKFATYIKQLANAK</sequence>
<dbReference type="OrthoDB" id="9815205at2"/>
<dbReference type="AlphaFoldDB" id="A0A563U2P0"/>
<keyword evidence="4" id="KW-1185">Reference proteome</keyword>
<dbReference type="InterPro" id="IPR013740">
    <property type="entry name" value="Redoxin"/>
</dbReference>
<dbReference type="CDD" id="cd02966">
    <property type="entry name" value="TlpA_like_family"/>
    <property type="match status" value="1"/>
</dbReference>
<reference evidence="3 4" key="1">
    <citation type="submission" date="2019-07" db="EMBL/GenBank/DDBJ databases">
        <authorList>
            <person name="Kim J."/>
        </authorList>
    </citation>
    <scope>NUCLEOTIDE SEQUENCE [LARGE SCALE GENOMIC DNA]</scope>
    <source>
        <strain evidence="3 4">MJ1a</strain>
    </source>
</reference>
<keyword evidence="1" id="KW-0812">Transmembrane</keyword>
<dbReference type="InterPro" id="IPR013766">
    <property type="entry name" value="Thioredoxin_domain"/>
</dbReference>
<feature type="domain" description="Thioredoxin" evidence="2">
    <location>
        <begin position="37"/>
        <end position="189"/>
    </location>
</feature>
<dbReference type="Pfam" id="PF08534">
    <property type="entry name" value="Redoxin"/>
    <property type="match status" value="1"/>
</dbReference>
<feature type="transmembrane region" description="Helical" evidence="1">
    <location>
        <begin position="9"/>
        <end position="28"/>
    </location>
</feature>